<evidence type="ECO:0000259" key="1">
    <source>
        <dbReference type="Pfam" id="PF12728"/>
    </source>
</evidence>
<name>F2NCQ4_DESAR</name>
<keyword evidence="3" id="KW-1185">Reference proteome</keyword>
<organism evidence="2 3">
    <name type="scientific">Desulfobacca acetoxidans (strain ATCC 700848 / DSM 11109 / ASRB2)</name>
    <dbReference type="NCBI Taxonomy" id="880072"/>
    <lineage>
        <taxon>Bacteria</taxon>
        <taxon>Pseudomonadati</taxon>
        <taxon>Thermodesulfobacteriota</taxon>
        <taxon>Desulfobaccia</taxon>
        <taxon>Desulfobaccales</taxon>
        <taxon>Desulfobaccaceae</taxon>
        <taxon>Desulfobacca</taxon>
    </lineage>
</organism>
<dbReference type="Proteomes" id="UP000000483">
    <property type="component" value="Chromosome"/>
</dbReference>
<dbReference type="Pfam" id="PF12728">
    <property type="entry name" value="HTH_17"/>
    <property type="match status" value="1"/>
</dbReference>
<dbReference type="InterPro" id="IPR041657">
    <property type="entry name" value="HTH_17"/>
</dbReference>
<reference evidence="3" key="2">
    <citation type="submission" date="2011-03" db="EMBL/GenBank/DDBJ databases">
        <title>The complete genome of Desulfobacca acetoxidans DSM 11109.</title>
        <authorList>
            <consortium name="US DOE Joint Genome Institute (JGI-PGF)"/>
            <person name="Lucas S."/>
            <person name="Copeland A."/>
            <person name="Lapidus A."/>
            <person name="Bruce D."/>
            <person name="Goodwin L."/>
            <person name="Pitluck S."/>
            <person name="Peters L."/>
            <person name="Kyrpides N."/>
            <person name="Mavromatis K."/>
            <person name="Ivanova N."/>
            <person name="Ovchinnikova G."/>
            <person name="Teshima H."/>
            <person name="Detter J.C."/>
            <person name="Han C."/>
            <person name="Land M."/>
            <person name="Hauser L."/>
            <person name="Markowitz V."/>
            <person name="Cheng J.-F."/>
            <person name="Hugenholtz P."/>
            <person name="Woyke T."/>
            <person name="Wu D."/>
            <person name="Spring S."/>
            <person name="Schueler E."/>
            <person name="Brambilla E."/>
            <person name="Klenk H.-P."/>
            <person name="Eisen J.A."/>
        </authorList>
    </citation>
    <scope>NUCLEOTIDE SEQUENCE [LARGE SCALE GENOMIC DNA]</scope>
    <source>
        <strain evidence="3">ATCC 700848 / DSM 11109 / ASRB2</strain>
    </source>
</reference>
<dbReference type="OrthoDB" id="5349268at2"/>
<proteinExistence type="predicted"/>
<evidence type="ECO:0000313" key="3">
    <source>
        <dbReference type="Proteomes" id="UP000000483"/>
    </source>
</evidence>
<dbReference type="GO" id="GO:0003677">
    <property type="term" value="F:DNA binding"/>
    <property type="evidence" value="ECO:0007669"/>
    <property type="project" value="InterPro"/>
</dbReference>
<dbReference type="EMBL" id="CP002629">
    <property type="protein sequence ID" value="AEB09335.1"/>
    <property type="molecule type" value="Genomic_DNA"/>
</dbReference>
<gene>
    <name evidence="2" type="ordered locus">Desac_1480</name>
</gene>
<feature type="domain" description="Helix-turn-helix" evidence="1">
    <location>
        <begin position="9"/>
        <end position="52"/>
    </location>
</feature>
<dbReference type="NCBIfam" id="TIGR01764">
    <property type="entry name" value="excise"/>
    <property type="match status" value="1"/>
</dbReference>
<dbReference type="AlphaFoldDB" id="F2NCQ4"/>
<reference evidence="2 3" key="1">
    <citation type="journal article" date="2011" name="Stand. Genomic Sci.">
        <title>Complete genome sequence of the acetate-degrading sulfate reducer Desulfobacca acetoxidans type strain (ASRB2).</title>
        <authorList>
            <person name="Goker M."/>
            <person name="Teshima H."/>
            <person name="Lapidus A."/>
            <person name="Nolan M."/>
            <person name="Lucas S."/>
            <person name="Hammon N."/>
            <person name="Deshpande S."/>
            <person name="Cheng J.F."/>
            <person name="Tapia R."/>
            <person name="Han C."/>
            <person name="Goodwin L."/>
            <person name="Pitluck S."/>
            <person name="Huntemann M."/>
            <person name="Liolios K."/>
            <person name="Ivanova N."/>
            <person name="Pagani I."/>
            <person name="Mavromatis K."/>
            <person name="Ovchinikova G."/>
            <person name="Pati A."/>
            <person name="Chen A."/>
            <person name="Palaniappan K."/>
            <person name="Land M."/>
            <person name="Hauser L."/>
            <person name="Brambilla E.M."/>
            <person name="Rohde M."/>
            <person name="Spring S."/>
            <person name="Detter J.C."/>
            <person name="Woyke T."/>
            <person name="Bristow J."/>
            <person name="Eisen J.A."/>
            <person name="Markowitz V."/>
            <person name="Hugenholtz P."/>
            <person name="Kyrpides N.C."/>
            <person name="Klenk H.P."/>
        </authorList>
    </citation>
    <scope>NUCLEOTIDE SEQUENCE [LARGE SCALE GENOMIC DNA]</scope>
    <source>
        <strain evidence="3">ATCC 700848 / DSM 11109 / ASRB2</strain>
    </source>
</reference>
<dbReference type="RefSeq" id="WP_013706445.1">
    <property type="nucleotide sequence ID" value="NC_015388.1"/>
</dbReference>
<evidence type="ECO:0000313" key="2">
    <source>
        <dbReference type="EMBL" id="AEB09335.1"/>
    </source>
</evidence>
<dbReference type="InterPro" id="IPR010093">
    <property type="entry name" value="SinI_DNA-bd"/>
</dbReference>
<dbReference type="HOGENOM" id="CLU_204431_0_0_7"/>
<dbReference type="eggNOG" id="COG2452">
    <property type="taxonomic scope" value="Bacteria"/>
</dbReference>
<dbReference type="KEGG" id="dao:Desac_1480"/>
<sequence length="57" mass="6583">MMMEKLVRPREVACQLAVSRSTVYRWFWEGKLRGVRLKTGSLRIIAASVEAMVGEVW</sequence>
<accession>F2NCQ4</accession>
<protein>
    <submittedName>
        <fullName evidence="2">Resolvase related protein</fullName>
    </submittedName>
</protein>